<dbReference type="Proteomes" id="UP000029870">
    <property type="component" value="Unassembled WGS sequence"/>
</dbReference>
<dbReference type="AlphaFoldDB" id="A0A6D2C5A6"/>
<gene>
    <name evidence="2" type="ORF">LS77_011375</name>
</gene>
<dbReference type="Gene3D" id="3.40.50.1820">
    <property type="entry name" value="alpha/beta hydrolase"/>
    <property type="match status" value="1"/>
</dbReference>
<dbReference type="SUPFAM" id="SSF53474">
    <property type="entry name" value="alpha/beta-Hydrolases"/>
    <property type="match status" value="1"/>
</dbReference>
<dbReference type="RefSeq" id="WP_138161018.1">
    <property type="nucleotide sequence ID" value="NZ_JRPH02000081.1"/>
</dbReference>
<reference evidence="2 3" key="1">
    <citation type="journal article" date="2014" name="Genome Announc.">
        <title>Draft genome sequences of eight enterohepatic helicobacter species isolated from both laboratory and wild rodents.</title>
        <authorList>
            <person name="Sheh A."/>
            <person name="Shen Z."/>
            <person name="Fox J.G."/>
        </authorList>
    </citation>
    <scope>NUCLEOTIDE SEQUENCE [LARGE SCALE GENOMIC DNA]</scope>
    <source>
        <strain evidence="2 3">Missouri</strain>
    </source>
</reference>
<dbReference type="EMBL" id="JRPH02000081">
    <property type="protein sequence ID" value="TLE01854.1"/>
    <property type="molecule type" value="Genomic_DNA"/>
</dbReference>
<sequence>MNNKQRVKKIRDYAELAQVSYFYFDLLKDSNGIPRKIYELDSNGNKIKDEKYPRGYKEIEVTLEHIVNKKYQGQEVLINLQQGDDIFTEMKNSAKEVFNFDKLNGEFGEIQTQRFFERYDLLKHCPNTESNGFSATFFYNKESKEYTLAIRGTEFKLDQIQDLINDYYIGTNNDDLDKVVEQYFDMLFFYEETLKPLMQEKGITKINVVGHSLGGYLTQLFALSYPNIINEVYTYNAPLESRSVA</sequence>
<organism evidence="2 3">
    <name type="scientific">Helicobacter bilis</name>
    <dbReference type="NCBI Taxonomy" id="37372"/>
    <lineage>
        <taxon>Bacteria</taxon>
        <taxon>Pseudomonadati</taxon>
        <taxon>Campylobacterota</taxon>
        <taxon>Epsilonproteobacteria</taxon>
        <taxon>Campylobacterales</taxon>
        <taxon>Helicobacteraceae</taxon>
        <taxon>Helicobacter</taxon>
    </lineage>
</organism>
<evidence type="ECO:0000259" key="1">
    <source>
        <dbReference type="Pfam" id="PF00561"/>
    </source>
</evidence>
<dbReference type="InterPro" id="IPR000073">
    <property type="entry name" value="AB_hydrolase_1"/>
</dbReference>
<dbReference type="Pfam" id="PF00561">
    <property type="entry name" value="Abhydrolase_1"/>
    <property type="match status" value="1"/>
</dbReference>
<evidence type="ECO:0000313" key="2">
    <source>
        <dbReference type="EMBL" id="TLE01854.1"/>
    </source>
</evidence>
<comment type="caution">
    <text evidence="2">The sequence shown here is derived from an EMBL/GenBank/DDBJ whole genome shotgun (WGS) entry which is preliminary data.</text>
</comment>
<dbReference type="InterPro" id="IPR029058">
    <property type="entry name" value="AB_hydrolase_fold"/>
</dbReference>
<evidence type="ECO:0000313" key="3">
    <source>
        <dbReference type="Proteomes" id="UP000029870"/>
    </source>
</evidence>
<protein>
    <recommendedName>
        <fullName evidence="1">AB hydrolase-1 domain-containing protein</fullName>
    </recommendedName>
</protein>
<name>A0A6D2C5A6_9HELI</name>
<feature type="domain" description="AB hydrolase-1" evidence="1">
    <location>
        <begin position="192"/>
        <end position="237"/>
    </location>
</feature>
<accession>A0A6D2C5A6</accession>
<proteinExistence type="predicted"/>